<feature type="binding site" evidence="10">
    <location>
        <position position="85"/>
    </location>
    <ligand>
        <name>substrate</name>
    </ligand>
</feature>
<dbReference type="OrthoDB" id="680339at2759"/>
<comment type="caution">
    <text evidence="16">The sequence shown here is derived from an EMBL/GenBank/DDBJ whole genome shotgun (WGS) entry which is preliminary data.</text>
</comment>
<dbReference type="GO" id="GO:0000166">
    <property type="term" value="F:nucleotide binding"/>
    <property type="evidence" value="ECO:0007669"/>
    <property type="project" value="UniProtKB-KW"/>
</dbReference>
<accession>A0A8H2VGB3</accession>
<evidence type="ECO:0000256" key="9">
    <source>
        <dbReference type="PIRSR" id="PIRSR639383-1"/>
    </source>
</evidence>
<evidence type="ECO:0000256" key="7">
    <source>
        <dbReference type="ARBA" id="ARBA00025241"/>
    </source>
</evidence>
<evidence type="ECO:0000256" key="6">
    <source>
        <dbReference type="ARBA" id="ARBA00022801"/>
    </source>
</evidence>
<sequence length="187" mass="21974">MSGQIYFSKFLVTDQVFYVSKHTFALVNLKPIVPGHILIVPLRTTAITLGSLTPEESQDYFRTLQLIQQFIKWEYKADALNIAMQDGPEAGQSVPHVHTHVIPRYRKNNFGDEVYKKIDEWQFRRDIYLGNGGREGRKQDATNFAPDRERVERDVNVMHEEARTLKKRLREFLKEFPEINEKWGEHI</sequence>
<dbReference type="InterPro" id="IPR019808">
    <property type="entry name" value="Histidine_triad_CS"/>
</dbReference>
<evidence type="ECO:0000256" key="5">
    <source>
        <dbReference type="ARBA" id="ARBA00022741"/>
    </source>
</evidence>
<dbReference type="InterPro" id="IPR036265">
    <property type="entry name" value="HIT-like_sf"/>
</dbReference>
<feature type="binding site" evidence="10">
    <location>
        <begin position="91"/>
        <end position="94"/>
    </location>
    <ligand>
        <name>substrate</name>
    </ligand>
</feature>
<keyword evidence="6 13" id="KW-0378">Hydrolase</keyword>
<gene>
    <name evidence="16" type="ORF">KABA2_05S05346</name>
</gene>
<dbReference type="PANTHER" id="PTHR46243:SF1">
    <property type="entry name" value="BIS(5'-ADENOSYL)-TRIPHOSPHATASE"/>
    <property type="match status" value="1"/>
</dbReference>
<dbReference type="GeneID" id="64857993"/>
<evidence type="ECO:0000313" key="17">
    <source>
        <dbReference type="Proteomes" id="UP000644660"/>
    </source>
</evidence>
<evidence type="ECO:0000256" key="10">
    <source>
        <dbReference type="PIRSR" id="PIRSR639383-2"/>
    </source>
</evidence>
<feature type="binding site" evidence="10">
    <location>
        <position position="28"/>
    </location>
    <ligand>
        <name>substrate</name>
    </ligand>
</feature>
<evidence type="ECO:0000256" key="8">
    <source>
        <dbReference type="ARBA" id="ARBA00047780"/>
    </source>
</evidence>
<evidence type="ECO:0000256" key="1">
    <source>
        <dbReference type="ARBA" id="ARBA00001936"/>
    </source>
</evidence>
<evidence type="ECO:0000256" key="3">
    <source>
        <dbReference type="ARBA" id="ARBA00012377"/>
    </source>
</evidence>
<dbReference type="InterPro" id="IPR011146">
    <property type="entry name" value="HIT-like"/>
</dbReference>
<dbReference type="InterPro" id="IPR039383">
    <property type="entry name" value="FHIT"/>
</dbReference>
<dbReference type="AlphaFoldDB" id="A0A8H2VGB3"/>
<feature type="short sequence motif" description="Histidine triad motif" evidence="12">
    <location>
        <begin position="96"/>
        <end position="100"/>
    </location>
</feature>
<protein>
    <recommendedName>
        <fullName evidence="4 13">Bis(5'-adenosyl)-triphosphatase</fullName>
        <ecNumber evidence="3 13">3.6.1.29</ecNumber>
    </recommendedName>
</protein>
<feature type="site" description="Important for induction of apoptosis" evidence="11">
    <location>
        <position position="115"/>
    </location>
</feature>
<feature type="active site" description="Tele-AMP-histidine intermediate" evidence="9">
    <location>
        <position position="98"/>
    </location>
</feature>
<feature type="binding site" evidence="10">
    <location>
        <position position="100"/>
    </location>
    <ligand>
        <name>substrate</name>
    </ligand>
</feature>
<dbReference type="CDD" id="cd01275">
    <property type="entry name" value="FHIT"/>
    <property type="match status" value="1"/>
</dbReference>
<dbReference type="FunFam" id="3.30.428.10:FF:000011">
    <property type="entry name" value="Fragile histidine triad"/>
    <property type="match status" value="1"/>
</dbReference>
<name>A0A8H2VGB3_9SACH</name>
<keyword evidence="5 13" id="KW-0547">Nucleotide-binding</keyword>
<feature type="coiled-coil region" evidence="14">
    <location>
        <begin position="148"/>
        <end position="175"/>
    </location>
</feature>
<evidence type="ECO:0000259" key="15">
    <source>
        <dbReference type="PROSITE" id="PS51084"/>
    </source>
</evidence>
<keyword evidence="17" id="KW-1185">Reference proteome</keyword>
<comment type="cofactor">
    <cofactor evidence="1 13">
        <name>Mn(2+)</name>
        <dbReference type="ChEBI" id="CHEBI:29035"/>
    </cofactor>
</comment>
<evidence type="ECO:0000256" key="14">
    <source>
        <dbReference type="SAM" id="Coils"/>
    </source>
</evidence>
<dbReference type="EMBL" id="CAEFZW010000005">
    <property type="protein sequence ID" value="CAB4254967.1"/>
    <property type="molecule type" value="Genomic_DNA"/>
</dbReference>
<dbReference type="PROSITE" id="PS51084">
    <property type="entry name" value="HIT_2"/>
    <property type="match status" value="1"/>
</dbReference>
<evidence type="ECO:0000256" key="11">
    <source>
        <dbReference type="PIRSR" id="PIRSR639383-3"/>
    </source>
</evidence>
<dbReference type="RefSeq" id="XP_041406811.1">
    <property type="nucleotide sequence ID" value="XM_041550877.1"/>
</dbReference>
<dbReference type="PANTHER" id="PTHR46243">
    <property type="entry name" value="BIS(5'-ADENOSYL)-TRIPHOSPHATASE"/>
    <property type="match status" value="1"/>
</dbReference>
<dbReference type="EC" id="3.6.1.29" evidence="3 13"/>
<feature type="domain" description="HIT" evidence="15">
    <location>
        <begin position="3"/>
        <end position="115"/>
    </location>
</feature>
<evidence type="ECO:0000256" key="2">
    <source>
        <dbReference type="ARBA" id="ARBA00011738"/>
    </source>
</evidence>
<comment type="catalytic activity">
    <reaction evidence="8 13">
        <text>P(1),P(3)-bis(5'-adenosyl) triphosphate + H2O = AMP + ADP + 2 H(+)</text>
        <dbReference type="Rhea" id="RHEA:13893"/>
        <dbReference type="ChEBI" id="CHEBI:15377"/>
        <dbReference type="ChEBI" id="CHEBI:15378"/>
        <dbReference type="ChEBI" id="CHEBI:58529"/>
        <dbReference type="ChEBI" id="CHEBI:456215"/>
        <dbReference type="ChEBI" id="CHEBI:456216"/>
        <dbReference type="EC" id="3.6.1.29"/>
    </reaction>
</comment>
<dbReference type="SUPFAM" id="SSF54197">
    <property type="entry name" value="HIT-like"/>
    <property type="match status" value="1"/>
</dbReference>
<evidence type="ECO:0000256" key="4">
    <source>
        <dbReference type="ARBA" id="ARBA00014605"/>
    </source>
</evidence>
<organism evidence="16 17">
    <name type="scientific">Maudiozyma barnettii</name>
    <dbReference type="NCBI Taxonomy" id="61262"/>
    <lineage>
        <taxon>Eukaryota</taxon>
        <taxon>Fungi</taxon>
        <taxon>Dikarya</taxon>
        <taxon>Ascomycota</taxon>
        <taxon>Saccharomycotina</taxon>
        <taxon>Saccharomycetes</taxon>
        <taxon>Saccharomycetales</taxon>
        <taxon>Saccharomycetaceae</taxon>
        <taxon>Maudiozyma</taxon>
    </lineage>
</organism>
<dbReference type="Proteomes" id="UP000644660">
    <property type="component" value="Unassembled WGS sequence"/>
</dbReference>
<keyword evidence="14" id="KW-0175">Coiled coil</keyword>
<reference evidence="16 17" key="1">
    <citation type="submission" date="2020-05" db="EMBL/GenBank/DDBJ databases">
        <authorList>
            <person name="Casaregola S."/>
            <person name="Devillers H."/>
            <person name="Grondin C."/>
        </authorList>
    </citation>
    <scope>NUCLEOTIDE SEQUENCE [LARGE SCALE GENOMIC DNA]</scope>
    <source>
        <strain evidence="16 17">CLIB 1767</strain>
    </source>
</reference>
<dbReference type="GO" id="GO:0047710">
    <property type="term" value="F:bis(5'-adenosyl)-triphosphatase activity"/>
    <property type="evidence" value="ECO:0007669"/>
    <property type="project" value="UniProtKB-UniRule"/>
</dbReference>
<dbReference type="Gene3D" id="3.30.428.10">
    <property type="entry name" value="HIT-like"/>
    <property type="match status" value="1"/>
</dbReference>
<comment type="subunit">
    <text evidence="2">Homodimer.</text>
</comment>
<evidence type="ECO:0000256" key="12">
    <source>
        <dbReference type="PROSITE-ProRule" id="PRU00464"/>
    </source>
</evidence>
<dbReference type="Pfam" id="PF01230">
    <property type="entry name" value="HIT"/>
    <property type="match status" value="1"/>
</dbReference>
<dbReference type="PROSITE" id="PS00892">
    <property type="entry name" value="HIT_1"/>
    <property type="match status" value="1"/>
</dbReference>
<evidence type="ECO:0000313" key="16">
    <source>
        <dbReference type="EMBL" id="CAB4254967.1"/>
    </source>
</evidence>
<proteinExistence type="predicted"/>
<comment type="function">
    <text evidence="7">Cleaves A-5'-PPP-5'A to yield AMP and ADP. Can cleave all dinucleoside polyphosphates, provided the phosphate chain contains at least 3 phosphates and that 1 of the 2 bases composing the nucleotide is a purine. Is most effective on dinucleoside triphosphates. Negatively regulates intracellular dinucleoside polyphosphate levels, which elevate following heat shock.</text>
</comment>
<evidence type="ECO:0000256" key="13">
    <source>
        <dbReference type="RuleBase" id="RU366076"/>
    </source>
</evidence>
<dbReference type="InterPro" id="IPR051884">
    <property type="entry name" value="Bis(5'-adenosyl)-TPase_reg"/>
</dbReference>